<dbReference type="GeneID" id="72384844"/>
<dbReference type="RefSeq" id="WP_126762502.1">
    <property type="nucleotide sequence ID" value="NZ_BKBT01000008.1"/>
</dbReference>
<dbReference type="EMBL" id="CP116507">
    <property type="protein sequence ID" value="WCG21788.1"/>
    <property type="molecule type" value="Genomic_DNA"/>
</dbReference>
<evidence type="ECO:0000313" key="2">
    <source>
        <dbReference type="Proteomes" id="UP001179600"/>
    </source>
</evidence>
<organism evidence="1 2">
    <name type="scientific">Vagococcus lutrae</name>
    <dbReference type="NCBI Taxonomy" id="81947"/>
    <lineage>
        <taxon>Bacteria</taxon>
        <taxon>Bacillati</taxon>
        <taxon>Bacillota</taxon>
        <taxon>Bacilli</taxon>
        <taxon>Lactobacillales</taxon>
        <taxon>Enterococcaceae</taxon>
        <taxon>Vagococcus</taxon>
    </lineage>
</organism>
<dbReference type="AlphaFoldDB" id="A0AAE9XKW0"/>
<accession>A0AAE9XKW0</accession>
<protein>
    <submittedName>
        <fullName evidence="1">Uncharacterized protein</fullName>
    </submittedName>
</protein>
<proteinExistence type="predicted"/>
<evidence type="ECO:0000313" key="1">
    <source>
        <dbReference type="EMBL" id="WCG21788.1"/>
    </source>
</evidence>
<reference evidence="1" key="1">
    <citation type="submission" date="2023-01" db="EMBL/GenBank/DDBJ databases">
        <title>Oxazolidinone resistance genes in florfenicol resistant enterococci from beef cattle and veal calves at slaughter.</title>
        <authorList>
            <person name="Biggel M."/>
        </authorList>
    </citation>
    <scope>NUCLEOTIDE SEQUENCE</scope>
    <source>
        <strain evidence="1">K204-1</strain>
    </source>
</reference>
<sequence>MENQKKKHTIKSFTKIITDTSQRFLASFLDDSYKPKQELEKIRFQLRQAASHNQFVVLQVAESADPTADFETFYGKLKLLPTHQDMVVLYPQGSQQIKMIPIHHIKKITTSKPSSQTLAN</sequence>
<dbReference type="Proteomes" id="UP001179600">
    <property type="component" value="Chromosome"/>
</dbReference>
<gene>
    <name evidence="1" type="ORF">PML95_05110</name>
</gene>
<name>A0AAE9XKW0_9ENTE</name>